<evidence type="ECO:0000313" key="1">
    <source>
        <dbReference type="Proteomes" id="UP000248480"/>
    </source>
</evidence>
<accession>A0A2Y9RTR2</accession>
<dbReference type="AlphaFoldDB" id="A0A2Y9RTR2"/>
<reference evidence="2" key="1">
    <citation type="submission" date="2025-08" db="UniProtKB">
        <authorList>
            <consortium name="RefSeq"/>
        </authorList>
    </citation>
    <scope>IDENTIFICATION</scope>
</reference>
<dbReference type="RefSeq" id="XP_023597006.1">
    <property type="nucleotide sequence ID" value="XM_023741238.1"/>
</dbReference>
<protein>
    <submittedName>
        <fullName evidence="2">Uncharacterized protein LOC101342881</fullName>
    </submittedName>
</protein>
<evidence type="ECO:0000313" key="2">
    <source>
        <dbReference type="RefSeq" id="XP_023597006.1"/>
    </source>
</evidence>
<gene>
    <name evidence="2" type="primary">LOC101342881</name>
</gene>
<proteinExistence type="predicted"/>
<dbReference type="InParanoid" id="A0A2Y9RTR2"/>
<dbReference type="Proteomes" id="UP000248480">
    <property type="component" value="Unplaced"/>
</dbReference>
<dbReference type="STRING" id="127582.A0A2Y9RTR2"/>
<organism evidence="1 2">
    <name type="scientific">Trichechus manatus latirostris</name>
    <name type="common">Florida manatee</name>
    <dbReference type="NCBI Taxonomy" id="127582"/>
    <lineage>
        <taxon>Eukaryota</taxon>
        <taxon>Metazoa</taxon>
        <taxon>Chordata</taxon>
        <taxon>Craniata</taxon>
        <taxon>Vertebrata</taxon>
        <taxon>Euteleostomi</taxon>
        <taxon>Mammalia</taxon>
        <taxon>Eutheria</taxon>
        <taxon>Afrotheria</taxon>
        <taxon>Sirenia</taxon>
        <taxon>Trichechidae</taxon>
        <taxon>Trichechus</taxon>
    </lineage>
</organism>
<keyword evidence="1" id="KW-1185">Reference proteome</keyword>
<name>A0A2Y9RTR2_TRIMA</name>
<dbReference type="KEGG" id="tmu:101342881"/>
<dbReference type="GeneID" id="101342881"/>
<sequence length="159" mass="17780">MAAINPWASWGALTDQSWGMAAISPWASWAESTSCIPIACRGVASPSSDLLQPGVRIREPALYPRDSSWPVEGTPEEERRTAWLPTDQVQNYTTITMIFFQNIFIIPKRNPMSIKQSSPFPFLQPLVTTNLFLYGFTSSDTSYERNLTICGPLRLASFT</sequence>